<comment type="caution">
    <text evidence="1">The sequence shown here is derived from an EMBL/GenBank/DDBJ whole genome shotgun (WGS) entry which is preliminary data.</text>
</comment>
<evidence type="ECO:0000313" key="1">
    <source>
        <dbReference type="EMBL" id="EET45753.1"/>
    </source>
</evidence>
<proteinExistence type="predicted"/>
<dbReference type="Proteomes" id="UP000005365">
    <property type="component" value="Unassembled WGS sequence"/>
</dbReference>
<organism evidence="1 2">
    <name type="scientific">Neisseria sicca ATCC 29256</name>
    <dbReference type="NCBI Taxonomy" id="547045"/>
    <lineage>
        <taxon>Bacteria</taxon>
        <taxon>Pseudomonadati</taxon>
        <taxon>Pseudomonadota</taxon>
        <taxon>Betaproteobacteria</taxon>
        <taxon>Neisseriales</taxon>
        <taxon>Neisseriaceae</taxon>
        <taxon>Neisseria</taxon>
    </lineage>
</organism>
<protein>
    <submittedName>
        <fullName evidence="1">Uncharacterized protein</fullName>
    </submittedName>
</protein>
<gene>
    <name evidence="1" type="ORF">NEISICOT_00461</name>
</gene>
<evidence type="ECO:0000313" key="2">
    <source>
        <dbReference type="Proteomes" id="UP000005365"/>
    </source>
</evidence>
<name>C6M1S5_NEISI</name>
<dbReference type="EMBL" id="ACKO02000002">
    <property type="protein sequence ID" value="EET45753.1"/>
    <property type="molecule type" value="Genomic_DNA"/>
</dbReference>
<sequence>MERKQACRRVKRSSENVLTPFVRRFQTTFYSGLTLNQYGVASP</sequence>
<reference evidence="1" key="1">
    <citation type="submission" date="2009-07" db="EMBL/GenBank/DDBJ databases">
        <authorList>
            <person name="Weinstock G."/>
            <person name="Sodergren E."/>
            <person name="Clifton S."/>
            <person name="Fulton L."/>
            <person name="Fulton B."/>
            <person name="Courtney L."/>
            <person name="Fronick C."/>
            <person name="Harrison M."/>
            <person name="Strong C."/>
            <person name="Farmer C."/>
            <person name="Delahaunty K."/>
            <person name="Markovic C."/>
            <person name="Hall O."/>
            <person name="Minx P."/>
            <person name="Tomlinson C."/>
            <person name="Mitreva M."/>
            <person name="Nelson J."/>
            <person name="Hou S."/>
            <person name="Wollam A."/>
            <person name="Pepin K.H."/>
            <person name="Johnson M."/>
            <person name="Bhonagiri V."/>
            <person name="Nash W.E."/>
            <person name="Warren W."/>
            <person name="Chinwalla A."/>
            <person name="Mardis E.R."/>
            <person name="Wilson R.K."/>
        </authorList>
    </citation>
    <scope>NUCLEOTIDE SEQUENCE [LARGE SCALE GENOMIC DNA]</scope>
    <source>
        <strain evidence="1">ATCC 29256</strain>
    </source>
</reference>
<accession>C6M1S5</accession>
<keyword evidence="2" id="KW-1185">Reference proteome</keyword>
<dbReference type="AlphaFoldDB" id="C6M1S5"/>